<dbReference type="EMBL" id="AP019377">
    <property type="protein sequence ID" value="BBH93258.1"/>
    <property type="molecule type" value="Genomic_DNA"/>
</dbReference>
<name>A0A455T092_9CHLR</name>
<accession>A0A455T092</accession>
<proteinExistence type="predicted"/>
<evidence type="ECO:0000313" key="1">
    <source>
        <dbReference type="EMBL" id="BBH93258.1"/>
    </source>
</evidence>
<sequence length="141" mass="16267">MVNDSNIFFSPGQENAEEWVHRYLRTVKDCLEEMRALFLYKVNLREIGVALLEDFDRELRSISEHFDTDPVLKASLRNTDALVKAIFDATIHINLAISLRMEIQSKNIYSKLRLLLYEYKSIADAITNILDILQDASSSNV</sequence>
<dbReference type="AlphaFoldDB" id="A0A455T092"/>
<reference evidence="1" key="1">
    <citation type="submission" date="2018-12" db="EMBL/GenBank/DDBJ databases">
        <title>Novel natural products biosynthetic potential of the class Ktedonobacteria.</title>
        <authorList>
            <person name="Zheng Y."/>
            <person name="Saitou A."/>
            <person name="Wang C.M."/>
            <person name="Toyoda A."/>
            <person name="Minakuchi Y."/>
            <person name="Sekiguchi Y."/>
            <person name="Ueda K."/>
            <person name="Takano H."/>
            <person name="Sakai Y."/>
            <person name="Yokota A."/>
            <person name="Yabe S."/>
        </authorList>
    </citation>
    <scope>NUCLEOTIDE SEQUENCE</scope>
    <source>
        <strain evidence="1">A3-2</strain>
    </source>
</reference>
<organism evidence="1">
    <name type="scientific">Thermogemmatispora argillosa</name>
    <dbReference type="NCBI Taxonomy" id="2045280"/>
    <lineage>
        <taxon>Bacteria</taxon>
        <taxon>Bacillati</taxon>
        <taxon>Chloroflexota</taxon>
        <taxon>Ktedonobacteria</taxon>
        <taxon>Thermogemmatisporales</taxon>
        <taxon>Thermogemmatisporaceae</taxon>
        <taxon>Thermogemmatispora</taxon>
    </lineage>
</organism>
<gene>
    <name evidence="1" type="ORF">KTA_14570</name>
</gene>
<protein>
    <submittedName>
        <fullName evidence="1">Uncharacterized protein</fullName>
    </submittedName>
</protein>